<dbReference type="Proteomes" id="UP000265520">
    <property type="component" value="Unassembled WGS sequence"/>
</dbReference>
<name>A0A392W955_9FABA</name>
<reference evidence="1 2" key="1">
    <citation type="journal article" date="2018" name="Front. Plant Sci.">
        <title>Red Clover (Trifolium pratense) and Zigzag Clover (T. medium) - A Picture of Genomic Similarities and Differences.</title>
        <authorList>
            <person name="Dluhosova J."/>
            <person name="Istvanek J."/>
            <person name="Nedelnik J."/>
            <person name="Repkova J."/>
        </authorList>
    </citation>
    <scope>NUCLEOTIDE SEQUENCE [LARGE SCALE GENOMIC DNA]</scope>
    <source>
        <strain evidence="2">cv. 10/8</strain>
        <tissue evidence="1">Leaf</tissue>
    </source>
</reference>
<sequence length="61" mass="6662">APHLLRQAQSAEAARGSRHVSRPAPALAALRANTSRFTGIFSDLLLPRFQGILNSKKYDNC</sequence>
<dbReference type="EMBL" id="LXQA011411348">
    <property type="protein sequence ID" value="MCI96313.1"/>
    <property type="molecule type" value="Genomic_DNA"/>
</dbReference>
<comment type="caution">
    <text evidence="1">The sequence shown here is derived from an EMBL/GenBank/DDBJ whole genome shotgun (WGS) entry which is preliminary data.</text>
</comment>
<feature type="non-terminal residue" evidence="1">
    <location>
        <position position="1"/>
    </location>
</feature>
<keyword evidence="2" id="KW-1185">Reference proteome</keyword>
<dbReference type="AlphaFoldDB" id="A0A392W955"/>
<proteinExistence type="predicted"/>
<evidence type="ECO:0000313" key="2">
    <source>
        <dbReference type="Proteomes" id="UP000265520"/>
    </source>
</evidence>
<organism evidence="1 2">
    <name type="scientific">Trifolium medium</name>
    <dbReference type="NCBI Taxonomy" id="97028"/>
    <lineage>
        <taxon>Eukaryota</taxon>
        <taxon>Viridiplantae</taxon>
        <taxon>Streptophyta</taxon>
        <taxon>Embryophyta</taxon>
        <taxon>Tracheophyta</taxon>
        <taxon>Spermatophyta</taxon>
        <taxon>Magnoliopsida</taxon>
        <taxon>eudicotyledons</taxon>
        <taxon>Gunneridae</taxon>
        <taxon>Pentapetalae</taxon>
        <taxon>rosids</taxon>
        <taxon>fabids</taxon>
        <taxon>Fabales</taxon>
        <taxon>Fabaceae</taxon>
        <taxon>Papilionoideae</taxon>
        <taxon>50 kb inversion clade</taxon>
        <taxon>NPAAA clade</taxon>
        <taxon>Hologalegina</taxon>
        <taxon>IRL clade</taxon>
        <taxon>Trifolieae</taxon>
        <taxon>Trifolium</taxon>
    </lineage>
</organism>
<evidence type="ECO:0000313" key="1">
    <source>
        <dbReference type="EMBL" id="MCI96313.1"/>
    </source>
</evidence>
<protein>
    <submittedName>
        <fullName evidence="1">Uncharacterized protein</fullName>
    </submittedName>
</protein>
<accession>A0A392W955</accession>